<keyword evidence="8" id="KW-1133">Transmembrane helix</keyword>
<dbReference type="AlphaFoldDB" id="A0A2H0U973"/>
<evidence type="ECO:0000256" key="6">
    <source>
        <dbReference type="RuleBase" id="RU003915"/>
    </source>
</evidence>
<dbReference type="InterPro" id="IPR001179">
    <property type="entry name" value="PPIase_FKBP_dom"/>
</dbReference>
<protein>
    <recommendedName>
        <fullName evidence="6">Peptidyl-prolyl cis-trans isomerase</fullName>
        <ecNumber evidence="6">5.2.1.8</ecNumber>
    </recommendedName>
</protein>
<accession>A0A2H0U973</accession>
<keyword evidence="3 5" id="KW-0697">Rotamase</keyword>
<dbReference type="EMBL" id="PFBL01000023">
    <property type="protein sequence ID" value="PIR82969.1"/>
    <property type="molecule type" value="Genomic_DNA"/>
</dbReference>
<feature type="transmembrane region" description="Helical" evidence="8">
    <location>
        <begin position="7"/>
        <end position="26"/>
    </location>
</feature>
<dbReference type="Pfam" id="PF00254">
    <property type="entry name" value="FKBP_C"/>
    <property type="match status" value="1"/>
</dbReference>
<dbReference type="InterPro" id="IPR046357">
    <property type="entry name" value="PPIase_dom_sf"/>
</dbReference>
<evidence type="ECO:0000256" key="7">
    <source>
        <dbReference type="SAM" id="MobiDB-lite"/>
    </source>
</evidence>
<evidence type="ECO:0000256" key="3">
    <source>
        <dbReference type="ARBA" id="ARBA00023110"/>
    </source>
</evidence>
<dbReference type="PANTHER" id="PTHR43811">
    <property type="entry name" value="FKBP-TYPE PEPTIDYL-PROLYL CIS-TRANS ISOMERASE FKPA"/>
    <property type="match status" value="1"/>
</dbReference>
<dbReference type="GO" id="GO:0003755">
    <property type="term" value="F:peptidyl-prolyl cis-trans isomerase activity"/>
    <property type="evidence" value="ECO:0007669"/>
    <property type="project" value="UniProtKB-UniRule"/>
</dbReference>
<keyword evidence="8" id="KW-0812">Transmembrane</keyword>
<organism evidence="10 11">
    <name type="scientific">Candidatus Kaiserbacteria bacterium CG10_big_fil_rev_8_21_14_0_10_56_12</name>
    <dbReference type="NCBI Taxonomy" id="1974611"/>
    <lineage>
        <taxon>Bacteria</taxon>
        <taxon>Candidatus Kaiseribacteriota</taxon>
    </lineage>
</organism>
<evidence type="ECO:0000256" key="8">
    <source>
        <dbReference type="SAM" id="Phobius"/>
    </source>
</evidence>
<comment type="similarity">
    <text evidence="2 6">Belongs to the FKBP-type PPIase family.</text>
</comment>
<evidence type="ECO:0000259" key="9">
    <source>
        <dbReference type="PROSITE" id="PS50059"/>
    </source>
</evidence>
<dbReference type="SUPFAM" id="SSF54534">
    <property type="entry name" value="FKBP-like"/>
    <property type="match status" value="1"/>
</dbReference>
<comment type="catalytic activity">
    <reaction evidence="1 5 6">
        <text>[protein]-peptidylproline (omega=180) = [protein]-peptidylproline (omega=0)</text>
        <dbReference type="Rhea" id="RHEA:16237"/>
        <dbReference type="Rhea" id="RHEA-COMP:10747"/>
        <dbReference type="Rhea" id="RHEA-COMP:10748"/>
        <dbReference type="ChEBI" id="CHEBI:83833"/>
        <dbReference type="ChEBI" id="CHEBI:83834"/>
        <dbReference type="EC" id="5.2.1.8"/>
    </reaction>
</comment>
<feature type="domain" description="PPIase FKBP-type" evidence="9">
    <location>
        <begin position="73"/>
        <end position="162"/>
    </location>
</feature>
<comment type="caution">
    <text evidence="10">The sequence shown here is derived from an EMBL/GenBank/DDBJ whole genome shotgun (WGS) entry which is preliminary data.</text>
</comment>
<dbReference type="EC" id="5.2.1.8" evidence="6"/>
<keyword evidence="8" id="KW-0472">Membrane</keyword>
<sequence length="166" mass="17100">MKPIQTGIAVALALIVVLIFFVFPGLSPFGDISQPQTEGDISQNATTTMSNDSSEQLQSVDTIVGTGEQAAVGDTVTVNYVGSLTDGTVFDASASHGSDGFTFLLGEGKVIKGWDEGVAGMKVGGKRHLVIPAALAYGDQEVGGVIPANSTLVFDIELLNVQKGGQ</sequence>
<feature type="region of interest" description="Disordered" evidence="7">
    <location>
        <begin position="33"/>
        <end position="53"/>
    </location>
</feature>
<dbReference type="FunFam" id="3.10.50.40:FF:000006">
    <property type="entry name" value="Peptidyl-prolyl cis-trans isomerase"/>
    <property type="match status" value="1"/>
</dbReference>
<evidence type="ECO:0000256" key="4">
    <source>
        <dbReference type="ARBA" id="ARBA00023235"/>
    </source>
</evidence>
<reference evidence="11" key="1">
    <citation type="submission" date="2017-09" db="EMBL/GenBank/DDBJ databases">
        <title>Depth-based differentiation of microbial function through sediment-hosted aquifers and enrichment of novel symbionts in the deep terrestrial subsurface.</title>
        <authorList>
            <person name="Probst A.J."/>
            <person name="Ladd B."/>
            <person name="Jarett J.K."/>
            <person name="Geller-Mcgrath D.E."/>
            <person name="Sieber C.M.K."/>
            <person name="Emerson J.B."/>
            <person name="Anantharaman K."/>
            <person name="Thomas B.C."/>
            <person name="Malmstrom R."/>
            <person name="Stieglmeier M."/>
            <person name="Klingl A."/>
            <person name="Woyke T."/>
            <person name="Ryan C.M."/>
            <person name="Banfield J.F."/>
        </authorList>
    </citation>
    <scope>NUCLEOTIDE SEQUENCE [LARGE SCALE GENOMIC DNA]</scope>
</reference>
<dbReference type="PANTHER" id="PTHR43811:SF19">
    <property type="entry name" value="39 KDA FK506-BINDING NUCLEAR PROTEIN"/>
    <property type="match status" value="1"/>
</dbReference>
<evidence type="ECO:0000313" key="10">
    <source>
        <dbReference type="EMBL" id="PIR82969.1"/>
    </source>
</evidence>
<dbReference type="Proteomes" id="UP000230179">
    <property type="component" value="Unassembled WGS sequence"/>
</dbReference>
<dbReference type="Gene3D" id="3.10.50.40">
    <property type="match status" value="1"/>
</dbReference>
<evidence type="ECO:0000256" key="5">
    <source>
        <dbReference type="PROSITE-ProRule" id="PRU00277"/>
    </source>
</evidence>
<name>A0A2H0U973_9BACT</name>
<proteinExistence type="inferred from homology"/>
<evidence type="ECO:0000256" key="2">
    <source>
        <dbReference type="ARBA" id="ARBA00006577"/>
    </source>
</evidence>
<gene>
    <name evidence="10" type="ORF">COU19_03090</name>
</gene>
<keyword evidence="4 5" id="KW-0413">Isomerase</keyword>
<evidence type="ECO:0000313" key="11">
    <source>
        <dbReference type="Proteomes" id="UP000230179"/>
    </source>
</evidence>
<evidence type="ECO:0000256" key="1">
    <source>
        <dbReference type="ARBA" id="ARBA00000971"/>
    </source>
</evidence>
<dbReference type="PROSITE" id="PS50059">
    <property type="entry name" value="FKBP_PPIASE"/>
    <property type="match status" value="1"/>
</dbReference>